<evidence type="ECO:0000256" key="9">
    <source>
        <dbReference type="ARBA" id="ARBA00023004"/>
    </source>
</evidence>
<evidence type="ECO:0000256" key="3">
    <source>
        <dbReference type="ARBA" id="ARBA00022448"/>
    </source>
</evidence>
<dbReference type="Pfam" id="PF03188">
    <property type="entry name" value="Cytochrom_B561"/>
    <property type="match status" value="1"/>
</dbReference>
<sequence length="111" mass="12113">MASLHSWLGLITICLFGLQCSDHWLTHNRMLGFFSFVFPGAETSARGTSRPWRRSLVVRPCLSSLQPTSTAQTGLLEKVFVNSTGLLPVLFAVSVGLGGVSLHEDIINNIK</sequence>
<keyword evidence="4" id="KW-0349">Heme</keyword>
<organism evidence="13 14">
    <name type="scientific">Populus tomentosa</name>
    <name type="common">Chinese white poplar</name>
    <dbReference type="NCBI Taxonomy" id="118781"/>
    <lineage>
        <taxon>Eukaryota</taxon>
        <taxon>Viridiplantae</taxon>
        <taxon>Streptophyta</taxon>
        <taxon>Embryophyta</taxon>
        <taxon>Tracheophyta</taxon>
        <taxon>Spermatophyta</taxon>
        <taxon>Magnoliopsida</taxon>
        <taxon>eudicotyledons</taxon>
        <taxon>Gunneridae</taxon>
        <taxon>Pentapetalae</taxon>
        <taxon>rosids</taxon>
        <taxon>fabids</taxon>
        <taxon>Malpighiales</taxon>
        <taxon>Salicaceae</taxon>
        <taxon>Saliceae</taxon>
        <taxon>Populus</taxon>
    </lineage>
</organism>
<keyword evidence="6" id="KW-0479">Metal-binding</keyword>
<evidence type="ECO:0000313" key="13">
    <source>
        <dbReference type="EMBL" id="KAG6759475.1"/>
    </source>
</evidence>
<keyword evidence="14" id="KW-1185">Reference proteome</keyword>
<keyword evidence="3" id="KW-0813">Transport</keyword>
<keyword evidence="8" id="KW-1133">Transmembrane helix</keyword>
<dbReference type="InterPro" id="IPR043205">
    <property type="entry name" value="CYB561/CYBRD1-like"/>
</dbReference>
<evidence type="ECO:0000256" key="6">
    <source>
        <dbReference type="ARBA" id="ARBA00022723"/>
    </source>
</evidence>
<comment type="cofactor">
    <cofactor evidence="1">
        <name>heme b</name>
        <dbReference type="ChEBI" id="CHEBI:60344"/>
    </cofactor>
</comment>
<dbReference type="GO" id="GO:0016491">
    <property type="term" value="F:oxidoreductase activity"/>
    <property type="evidence" value="ECO:0007669"/>
    <property type="project" value="InterPro"/>
</dbReference>
<dbReference type="PANTHER" id="PTHR10106:SF43">
    <property type="entry name" value="CYTOCHROME B561 FAMILY PROTEIN, EXPRESSED"/>
    <property type="match status" value="1"/>
</dbReference>
<protein>
    <recommendedName>
        <fullName evidence="12">Cytochrome b561 domain-containing protein</fullName>
    </recommendedName>
</protein>
<evidence type="ECO:0000259" key="12">
    <source>
        <dbReference type="Pfam" id="PF03188"/>
    </source>
</evidence>
<keyword evidence="10" id="KW-0472">Membrane</keyword>
<dbReference type="GO" id="GO:0046872">
    <property type="term" value="F:metal ion binding"/>
    <property type="evidence" value="ECO:0007669"/>
    <property type="project" value="UniProtKB-KW"/>
</dbReference>
<comment type="caution">
    <text evidence="13">The sequence shown here is derived from an EMBL/GenBank/DDBJ whole genome shotgun (WGS) entry which is preliminary data.</text>
</comment>
<evidence type="ECO:0000256" key="10">
    <source>
        <dbReference type="ARBA" id="ARBA00023136"/>
    </source>
</evidence>
<feature type="chain" id="PRO_5036500239" description="Cytochrome b561 domain-containing protein" evidence="11">
    <location>
        <begin position="21"/>
        <end position="111"/>
    </location>
</feature>
<accession>A0A8X7Z9N9</accession>
<feature type="domain" description="Cytochrome b561" evidence="12">
    <location>
        <begin position="1"/>
        <end position="56"/>
    </location>
</feature>
<evidence type="ECO:0000313" key="14">
    <source>
        <dbReference type="Proteomes" id="UP000886885"/>
    </source>
</evidence>
<dbReference type="PANTHER" id="PTHR10106">
    <property type="entry name" value="CYTOCHROME B561-RELATED"/>
    <property type="match status" value="1"/>
</dbReference>
<keyword evidence="11" id="KW-0732">Signal</keyword>
<keyword evidence="7" id="KW-0249">Electron transport</keyword>
<reference evidence="13" key="1">
    <citation type="journal article" date="2020" name="bioRxiv">
        <title>Hybrid origin of Populus tomentosa Carr. identified through genome sequencing and phylogenomic analysis.</title>
        <authorList>
            <person name="An X."/>
            <person name="Gao K."/>
            <person name="Chen Z."/>
            <person name="Li J."/>
            <person name="Yang X."/>
            <person name="Yang X."/>
            <person name="Zhou J."/>
            <person name="Guo T."/>
            <person name="Zhao T."/>
            <person name="Huang S."/>
            <person name="Miao D."/>
            <person name="Khan W.U."/>
            <person name="Rao P."/>
            <person name="Ye M."/>
            <person name="Lei B."/>
            <person name="Liao W."/>
            <person name="Wang J."/>
            <person name="Ji L."/>
            <person name="Li Y."/>
            <person name="Guo B."/>
            <person name="Mustafa N.S."/>
            <person name="Li S."/>
            <person name="Yun Q."/>
            <person name="Keller S.R."/>
            <person name="Mao J."/>
            <person name="Zhang R."/>
            <person name="Strauss S.H."/>
        </authorList>
    </citation>
    <scope>NUCLEOTIDE SEQUENCE</scope>
    <source>
        <strain evidence="13">GM15</strain>
        <tissue evidence="13">Leaf</tissue>
    </source>
</reference>
<dbReference type="OrthoDB" id="907479at2759"/>
<dbReference type="EMBL" id="JAAWWB010000019">
    <property type="protein sequence ID" value="KAG6759475.1"/>
    <property type="molecule type" value="Genomic_DNA"/>
</dbReference>
<evidence type="ECO:0000256" key="5">
    <source>
        <dbReference type="ARBA" id="ARBA00022692"/>
    </source>
</evidence>
<gene>
    <name evidence="13" type="ORF">POTOM_035953</name>
</gene>
<feature type="signal peptide" evidence="11">
    <location>
        <begin position="1"/>
        <end position="20"/>
    </location>
</feature>
<proteinExistence type="predicted"/>
<dbReference type="InterPro" id="IPR006593">
    <property type="entry name" value="Cyt_b561/ferric_Rdtase_TM"/>
</dbReference>
<name>A0A8X7Z9N9_POPTO</name>
<dbReference type="AlphaFoldDB" id="A0A8X7Z9N9"/>
<evidence type="ECO:0000256" key="2">
    <source>
        <dbReference type="ARBA" id="ARBA00004141"/>
    </source>
</evidence>
<evidence type="ECO:0000256" key="8">
    <source>
        <dbReference type="ARBA" id="ARBA00022989"/>
    </source>
</evidence>
<evidence type="ECO:0000256" key="7">
    <source>
        <dbReference type="ARBA" id="ARBA00022982"/>
    </source>
</evidence>
<keyword evidence="5" id="KW-0812">Transmembrane</keyword>
<dbReference type="GO" id="GO:0016020">
    <property type="term" value="C:membrane"/>
    <property type="evidence" value="ECO:0007669"/>
    <property type="project" value="UniProtKB-SubCell"/>
</dbReference>
<comment type="subcellular location">
    <subcellularLocation>
        <location evidence="2">Membrane</location>
        <topology evidence="2">Multi-pass membrane protein</topology>
    </subcellularLocation>
</comment>
<evidence type="ECO:0000256" key="11">
    <source>
        <dbReference type="SAM" id="SignalP"/>
    </source>
</evidence>
<evidence type="ECO:0000256" key="1">
    <source>
        <dbReference type="ARBA" id="ARBA00001970"/>
    </source>
</evidence>
<evidence type="ECO:0000256" key="4">
    <source>
        <dbReference type="ARBA" id="ARBA00022617"/>
    </source>
</evidence>
<dbReference type="Proteomes" id="UP000886885">
    <property type="component" value="Chromosome 10A"/>
</dbReference>
<keyword evidence="9" id="KW-0408">Iron</keyword>